<keyword evidence="1" id="KW-1133">Transmembrane helix</keyword>
<evidence type="ECO:0000313" key="3">
    <source>
        <dbReference type="Proteomes" id="UP000016480"/>
    </source>
</evidence>
<organism evidence="2 3">
    <name type="scientific">Pseudoalteromonas rubra</name>
    <dbReference type="NCBI Taxonomy" id="43658"/>
    <lineage>
        <taxon>Bacteria</taxon>
        <taxon>Pseudomonadati</taxon>
        <taxon>Pseudomonadota</taxon>
        <taxon>Gammaproteobacteria</taxon>
        <taxon>Alteromonadales</taxon>
        <taxon>Pseudoalteromonadaceae</taxon>
        <taxon>Pseudoalteromonas</taxon>
    </lineage>
</organism>
<evidence type="ECO:0000313" key="2">
    <source>
        <dbReference type="EMBL" id="KAF7781566.1"/>
    </source>
</evidence>
<evidence type="ECO:0000256" key="1">
    <source>
        <dbReference type="SAM" id="Phobius"/>
    </source>
</evidence>
<gene>
    <name evidence="2" type="ORF">PRUB_b0832</name>
</gene>
<comment type="caution">
    <text evidence="2">The sequence shown here is derived from an EMBL/GenBank/DDBJ whole genome shotgun (WGS) entry which is preliminary data.</text>
</comment>
<keyword evidence="1" id="KW-0472">Membrane</keyword>
<reference evidence="2 3" key="1">
    <citation type="journal article" date="2012" name="J. Bacteriol.">
        <title>Genome sequence of the cycloprodigiosin-producing bacterial strain Pseudoalteromonas rubra ATCC 29570(T).</title>
        <authorList>
            <person name="Xie B.B."/>
            <person name="Shu Y.L."/>
            <person name="Qin Q.L."/>
            <person name="Rong J.C."/>
            <person name="Zhang X.Y."/>
            <person name="Chen X.L."/>
            <person name="Zhou B.C."/>
            <person name="Zhang Y.Z."/>
        </authorList>
    </citation>
    <scope>NUCLEOTIDE SEQUENCE [LARGE SCALE GENOMIC DNA]</scope>
    <source>
        <strain evidence="2 3">DSM 6842</strain>
    </source>
</reference>
<dbReference type="EMBL" id="AHCD03000044">
    <property type="protein sequence ID" value="KAF7781566.1"/>
    <property type="molecule type" value="Genomic_DNA"/>
</dbReference>
<dbReference type="Proteomes" id="UP000016480">
    <property type="component" value="Unassembled WGS sequence"/>
</dbReference>
<protein>
    <submittedName>
        <fullName evidence="2">Uncharacterized protein</fullName>
    </submittedName>
</protein>
<name>A0A8T0C105_9GAMM</name>
<accession>A0A8T0C105</accession>
<feature type="transmembrane region" description="Helical" evidence="1">
    <location>
        <begin position="41"/>
        <end position="58"/>
    </location>
</feature>
<proteinExistence type="predicted"/>
<keyword evidence="1" id="KW-0812">Transmembrane</keyword>
<dbReference type="AlphaFoldDB" id="A0A8T0C105"/>
<sequence length="60" mass="6915">MILINNQAHSNEPKVSGGPVIEGLSTPCLPSYSFKRMHNNWSNVFTNLFYIVFFHQFIEV</sequence>